<feature type="transmembrane region" description="Helical" evidence="1">
    <location>
        <begin position="184"/>
        <end position="207"/>
    </location>
</feature>
<accession>D1PHS9</accession>
<dbReference type="PaxDb" id="537011-PREVCOP_06799"/>
<evidence type="ECO:0000313" key="2">
    <source>
        <dbReference type="EMBL" id="EFB33745.1"/>
    </source>
</evidence>
<feature type="transmembrane region" description="Helical" evidence="1">
    <location>
        <begin position="121"/>
        <end position="138"/>
    </location>
</feature>
<gene>
    <name evidence="2" type="ORF">PREVCOP_06799</name>
</gene>
<dbReference type="EMBL" id="ACBX02000059">
    <property type="protein sequence ID" value="EFB33745.1"/>
    <property type="molecule type" value="Genomic_DNA"/>
</dbReference>
<keyword evidence="3" id="KW-1185">Reference proteome</keyword>
<dbReference type="HOGENOM" id="CLU_1255007_0_0_10"/>
<keyword evidence="1" id="KW-0472">Membrane</keyword>
<proteinExistence type="predicted"/>
<reference evidence="2" key="1">
    <citation type="submission" date="2009-11" db="EMBL/GenBank/DDBJ databases">
        <authorList>
            <person name="Weinstock G."/>
            <person name="Sodergren E."/>
            <person name="Clifton S."/>
            <person name="Fulton L."/>
            <person name="Fulton B."/>
            <person name="Courtney L."/>
            <person name="Fronick C."/>
            <person name="Harrison M."/>
            <person name="Strong C."/>
            <person name="Farmer C."/>
            <person name="Delahaunty K."/>
            <person name="Markovic C."/>
            <person name="Hall O."/>
            <person name="Minx P."/>
            <person name="Tomlinson C."/>
            <person name="Mitreva M."/>
            <person name="Nelson J."/>
            <person name="Hou S."/>
            <person name="Wollam A."/>
            <person name="Pepin K.H."/>
            <person name="Johnson M."/>
            <person name="Bhonagiri V."/>
            <person name="Nash W.E."/>
            <person name="Warren W."/>
            <person name="Chinwalla A."/>
            <person name="Mardis E.R."/>
            <person name="Wilson R.K."/>
        </authorList>
    </citation>
    <scope>NUCLEOTIDE SEQUENCE [LARGE SCALE GENOMIC DNA]</scope>
    <source>
        <strain evidence="2">DSM 18205</strain>
    </source>
</reference>
<feature type="transmembrane region" description="Helical" evidence="1">
    <location>
        <begin position="62"/>
        <end position="79"/>
    </location>
</feature>
<organism evidence="2 3">
    <name type="scientific">Segatella copri DSM 18205</name>
    <dbReference type="NCBI Taxonomy" id="537011"/>
    <lineage>
        <taxon>Bacteria</taxon>
        <taxon>Pseudomonadati</taxon>
        <taxon>Bacteroidota</taxon>
        <taxon>Bacteroidia</taxon>
        <taxon>Bacteroidales</taxon>
        <taxon>Prevotellaceae</taxon>
        <taxon>Segatella</taxon>
    </lineage>
</organism>
<feature type="transmembrane region" description="Helical" evidence="1">
    <location>
        <begin position="86"/>
        <end position="109"/>
    </location>
</feature>
<dbReference type="STRING" id="537011.PREVCOP_06799"/>
<evidence type="ECO:0000313" key="3">
    <source>
        <dbReference type="Proteomes" id="UP000004477"/>
    </source>
</evidence>
<keyword evidence="1" id="KW-1133">Transmembrane helix</keyword>
<evidence type="ECO:0000256" key="1">
    <source>
        <dbReference type="SAM" id="Phobius"/>
    </source>
</evidence>
<name>D1PHS9_9BACT</name>
<feature type="transmembrane region" description="Helical" evidence="1">
    <location>
        <begin position="40"/>
        <end position="56"/>
    </location>
</feature>
<comment type="caution">
    <text evidence="2">The sequence shown here is derived from an EMBL/GenBank/DDBJ whole genome shotgun (WGS) entry which is preliminary data.</text>
</comment>
<sequence>MNFIRNRNFRAGPQTSLEGFICPQNSDKQQKIKVFGRSEGGYCLACIIVFFVIQYLSDNMLFRNIFCYNVFMVIGYCYYKQISKKMILLILSICIATMTLILSCTDMTFTPMQDHKFPPDYLFMVYNLIVLCLFSLLFSKVKIPEFKLIKLWNERGYTLYLYQSIVYFGMFGIYLAIINKIGNHVLEGIICVILMFVMSTIASYIVYPLERWVMGKLFNT</sequence>
<protein>
    <submittedName>
        <fullName evidence="2">Uncharacterized protein</fullName>
    </submittedName>
</protein>
<dbReference type="AlphaFoldDB" id="D1PHS9"/>
<dbReference type="Proteomes" id="UP000004477">
    <property type="component" value="Unassembled WGS sequence"/>
</dbReference>
<feature type="transmembrane region" description="Helical" evidence="1">
    <location>
        <begin position="159"/>
        <end position="178"/>
    </location>
</feature>
<keyword evidence="1" id="KW-0812">Transmembrane</keyword>